<dbReference type="Proteomes" id="UP001314205">
    <property type="component" value="Unassembled WGS sequence"/>
</dbReference>
<accession>A0AAV1KPW6</accession>
<gene>
    <name evidence="1" type="ORF">PARMNEM_LOCUS5827</name>
</gene>
<sequence length="128" mass="14610">MLIITSRGISEHQLVVDGQYGFRWNDMEEAWIDPPLVLIPMMPWKGRPAHCCDSNLHPSEFRSSPDRSSPPLYEVELTASDEDDDNSVLELVIPMQTSRYKRVPTSSPTKATFAAPKVFCKMFCCFRN</sequence>
<dbReference type="EMBL" id="CAVLGL010000068">
    <property type="protein sequence ID" value="CAK1584624.1"/>
    <property type="molecule type" value="Genomic_DNA"/>
</dbReference>
<organism evidence="1 2">
    <name type="scientific">Parnassius mnemosyne</name>
    <name type="common">clouded apollo</name>
    <dbReference type="NCBI Taxonomy" id="213953"/>
    <lineage>
        <taxon>Eukaryota</taxon>
        <taxon>Metazoa</taxon>
        <taxon>Ecdysozoa</taxon>
        <taxon>Arthropoda</taxon>
        <taxon>Hexapoda</taxon>
        <taxon>Insecta</taxon>
        <taxon>Pterygota</taxon>
        <taxon>Neoptera</taxon>
        <taxon>Endopterygota</taxon>
        <taxon>Lepidoptera</taxon>
        <taxon>Glossata</taxon>
        <taxon>Ditrysia</taxon>
        <taxon>Papilionoidea</taxon>
        <taxon>Papilionidae</taxon>
        <taxon>Parnassiinae</taxon>
        <taxon>Parnassini</taxon>
        <taxon>Parnassius</taxon>
        <taxon>Driopa</taxon>
    </lineage>
</organism>
<keyword evidence="2" id="KW-1185">Reference proteome</keyword>
<protein>
    <submittedName>
        <fullName evidence="1">Uncharacterized protein</fullName>
    </submittedName>
</protein>
<name>A0AAV1KPW6_9NEOP</name>
<reference evidence="1 2" key="1">
    <citation type="submission" date="2023-11" db="EMBL/GenBank/DDBJ databases">
        <authorList>
            <person name="Hedman E."/>
            <person name="Englund M."/>
            <person name="Stromberg M."/>
            <person name="Nyberg Akerstrom W."/>
            <person name="Nylinder S."/>
            <person name="Jareborg N."/>
            <person name="Kallberg Y."/>
            <person name="Kronander E."/>
        </authorList>
    </citation>
    <scope>NUCLEOTIDE SEQUENCE [LARGE SCALE GENOMIC DNA]</scope>
</reference>
<proteinExistence type="predicted"/>
<comment type="caution">
    <text evidence="1">The sequence shown here is derived from an EMBL/GenBank/DDBJ whole genome shotgun (WGS) entry which is preliminary data.</text>
</comment>
<evidence type="ECO:0000313" key="1">
    <source>
        <dbReference type="EMBL" id="CAK1584624.1"/>
    </source>
</evidence>
<evidence type="ECO:0000313" key="2">
    <source>
        <dbReference type="Proteomes" id="UP001314205"/>
    </source>
</evidence>
<dbReference type="AlphaFoldDB" id="A0AAV1KPW6"/>